<evidence type="ECO:0000313" key="17">
    <source>
        <dbReference type="Proteomes" id="UP001145021"/>
    </source>
</evidence>
<keyword evidence="5" id="KW-0853">WD repeat</keyword>
<keyword evidence="4" id="KW-0963">Cytoplasm</keyword>
<dbReference type="SUPFAM" id="SSF101908">
    <property type="entry name" value="Putative isomerase YbhE"/>
    <property type="match status" value="1"/>
</dbReference>
<gene>
    <name evidence="16" type="primary">RFWD3</name>
    <name evidence="16" type="ORF">LPJ64_000712</name>
</gene>
<evidence type="ECO:0000256" key="6">
    <source>
        <dbReference type="ARBA" id="ARBA00022679"/>
    </source>
</evidence>
<keyword evidence="12" id="KW-0863">Zinc-finger</keyword>
<comment type="caution">
    <text evidence="16">The sequence shown here is derived from an EMBL/GenBank/DDBJ whole genome shotgun (WGS) entry which is preliminary data.</text>
</comment>
<evidence type="ECO:0000256" key="1">
    <source>
        <dbReference type="ARBA" id="ARBA00004123"/>
    </source>
</evidence>
<name>A0A9W8CKN3_9FUNG</name>
<keyword evidence="17" id="KW-1185">Reference proteome</keyword>
<feature type="domain" description="RING-type" evidence="15">
    <location>
        <begin position="207"/>
        <end position="262"/>
    </location>
</feature>
<dbReference type="InterPro" id="IPR037381">
    <property type="entry name" value="RFWD3"/>
</dbReference>
<dbReference type="SMART" id="SM00184">
    <property type="entry name" value="RING"/>
    <property type="match status" value="1"/>
</dbReference>
<comment type="subcellular location">
    <subcellularLocation>
        <location evidence="2">Cytoplasm</location>
    </subcellularLocation>
    <subcellularLocation>
        <location evidence="1">Nucleus</location>
    </subcellularLocation>
</comment>
<keyword evidence="8" id="KW-0227">DNA damage</keyword>
<dbReference type="Gene3D" id="3.30.40.10">
    <property type="entry name" value="Zinc/RING finger domain, C3HC4 (zinc finger)"/>
    <property type="match status" value="1"/>
</dbReference>
<organism evidence="16 17">
    <name type="scientific">Coemansia asiatica</name>
    <dbReference type="NCBI Taxonomy" id="1052880"/>
    <lineage>
        <taxon>Eukaryota</taxon>
        <taxon>Fungi</taxon>
        <taxon>Fungi incertae sedis</taxon>
        <taxon>Zoopagomycota</taxon>
        <taxon>Kickxellomycotina</taxon>
        <taxon>Kickxellomycetes</taxon>
        <taxon>Kickxellales</taxon>
        <taxon>Kickxellaceae</taxon>
        <taxon>Coemansia</taxon>
    </lineage>
</organism>
<evidence type="ECO:0000256" key="4">
    <source>
        <dbReference type="ARBA" id="ARBA00022490"/>
    </source>
</evidence>
<dbReference type="SUPFAM" id="SSF57850">
    <property type="entry name" value="RING/U-box"/>
    <property type="match status" value="1"/>
</dbReference>
<dbReference type="GO" id="GO:0005634">
    <property type="term" value="C:nucleus"/>
    <property type="evidence" value="ECO:0007669"/>
    <property type="project" value="UniProtKB-SubCell"/>
</dbReference>
<evidence type="ECO:0000256" key="2">
    <source>
        <dbReference type="ARBA" id="ARBA00004496"/>
    </source>
</evidence>
<keyword evidence="12" id="KW-0862">Zinc</keyword>
<accession>A0A9W8CKN3</accession>
<feature type="coiled-coil region" evidence="13">
    <location>
        <begin position="286"/>
        <end position="355"/>
    </location>
</feature>
<keyword evidence="11" id="KW-0539">Nucleus</keyword>
<keyword evidence="7" id="KW-0677">Repeat</keyword>
<dbReference type="AlphaFoldDB" id="A0A9W8CKN3"/>
<dbReference type="PANTHER" id="PTHR16047:SF7">
    <property type="entry name" value="E3 UBIQUITIN-PROTEIN LIGASE RFWD3"/>
    <property type="match status" value="1"/>
</dbReference>
<keyword evidence="16" id="KW-0012">Acyltransferase</keyword>
<evidence type="ECO:0000256" key="11">
    <source>
        <dbReference type="ARBA" id="ARBA00023242"/>
    </source>
</evidence>
<dbReference type="InterPro" id="IPR056527">
    <property type="entry name" value="WD40_RFWD3"/>
</dbReference>
<feature type="region of interest" description="Disordered" evidence="14">
    <location>
        <begin position="131"/>
        <end position="161"/>
    </location>
</feature>
<dbReference type="Gene3D" id="2.130.10.10">
    <property type="entry name" value="YVTN repeat-like/Quinoprotein amine dehydrogenase"/>
    <property type="match status" value="1"/>
</dbReference>
<dbReference type="GO" id="GO:0005737">
    <property type="term" value="C:cytoplasm"/>
    <property type="evidence" value="ECO:0007669"/>
    <property type="project" value="UniProtKB-SubCell"/>
</dbReference>
<evidence type="ECO:0000313" key="16">
    <source>
        <dbReference type="EMBL" id="KAJ1647964.1"/>
    </source>
</evidence>
<keyword evidence="10" id="KW-0234">DNA repair</keyword>
<evidence type="ECO:0000256" key="10">
    <source>
        <dbReference type="ARBA" id="ARBA00023204"/>
    </source>
</evidence>
<dbReference type="EC" id="2.3.2.27" evidence="16"/>
<dbReference type="CDD" id="cd16450">
    <property type="entry name" value="mRING-C3HGC3_RFWD3"/>
    <property type="match status" value="1"/>
</dbReference>
<evidence type="ECO:0000256" key="13">
    <source>
        <dbReference type="SAM" id="Coils"/>
    </source>
</evidence>
<feature type="region of interest" description="Disordered" evidence="14">
    <location>
        <begin position="1"/>
        <end position="20"/>
    </location>
</feature>
<dbReference type="GO" id="GO:0016567">
    <property type="term" value="P:protein ubiquitination"/>
    <property type="evidence" value="ECO:0007669"/>
    <property type="project" value="InterPro"/>
</dbReference>
<evidence type="ECO:0000256" key="5">
    <source>
        <dbReference type="ARBA" id="ARBA00022574"/>
    </source>
</evidence>
<evidence type="ECO:0000256" key="14">
    <source>
        <dbReference type="SAM" id="MobiDB-lite"/>
    </source>
</evidence>
<dbReference type="Proteomes" id="UP001145021">
    <property type="component" value="Unassembled WGS sequence"/>
</dbReference>
<keyword evidence="6 16" id="KW-0808">Transferase</keyword>
<evidence type="ECO:0000256" key="8">
    <source>
        <dbReference type="ARBA" id="ARBA00022763"/>
    </source>
</evidence>
<dbReference type="InterPro" id="IPR015943">
    <property type="entry name" value="WD40/YVTN_repeat-like_dom_sf"/>
</dbReference>
<dbReference type="GO" id="GO:0036297">
    <property type="term" value="P:interstrand cross-link repair"/>
    <property type="evidence" value="ECO:0007669"/>
    <property type="project" value="InterPro"/>
</dbReference>
<dbReference type="InterPro" id="IPR001841">
    <property type="entry name" value="Znf_RING"/>
</dbReference>
<keyword evidence="12" id="KW-0479">Metal-binding</keyword>
<proteinExistence type="predicted"/>
<protein>
    <submittedName>
        <fullName evidence="16">RING finger and WD repeat domain-containing protein 3</fullName>
        <ecNumber evidence="16">2.3.2.27</ecNumber>
    </submittedName>
</protein>
<dbReference type="Pfam" id="PF23419">
    <property type="entry name" value="WD40_RFWD3"/>
    <property type="match status" value="1"/>
</dbReference>
<evidence type="ECO:0000256" key="7">
    <source>
        <dbReference type="ARBA" id="ARBA00022737"/>
    </source>
</evidence>
<dbReference type="GO" id="GO:0061630">
    <property type="term" value="F:ubiquitin protein ligase activity"/>
    <property type="evidence" value="ECO:0007669"/>
    <property type="project" value="UniProtKB-EC"/>
</dbReference>
<sequence>MEDQTSVVQATGDISPSPPSLTQLLELTTGNRQPEAMQFQISESDKRNRNPMVSREVSCMSLDSVDAVGTDNAAVMDERVDDNNTSIIDMTGIADISDSNICRVRKRHRIQQSLSEKTGLAAGARLLDNSIRRNNSVGDEDKSDEDQEFQPKGSRSSHLVSSKPLSFFPQISTSTMGMAIEQPLHAQSTQQNGHGAEDDDASESSTCPICLDTWGISGSHRVVALKCGHLFGQSCVRKWLMQGGRKSSAGSGLSKGKCPECNQAATKRDMRPIFARSIVAIDDGRLSELQKEVDRLARRARELEADVAHYQLKYMQMRNEVKRARDEHEVAFKRVQVLELQNAALEKRLAEDSLDIAIDNALGETADKENKALANQCLEEMANLANIESLDKSHRKLTVPVFRLCSTTQVARGANKASSRVLAVDPHEPAVYASCSNSAANVHTMFRIDVGSKEPVPFALPSIHKDEIRGAEISPFQSDTRYLLTASMDQTAALTMLACVPATCKSSAPLRCSPVVTARLNVGVQAWSCAWDACDPNKCYIGTAGGRVLAFDLRWPSEPQMVWDGPRSGAVHDLAPDQPVAAPNYSPIHSMVVIRLTNKEEGAGASSPCRLVVANAQRIYALPERPEDRWIWLSDNMDDKAGRSCLSISYDARTSCVGASFRASDEVNGRTTEHELYEIRFEPLLWRRRRRISVPSAQNRWARSTAFSCHMALDKKTVDLSLFGAAVEASRCVRLWDVADPRVREVVSLDVAAPEDIVDVRAGQWCTDNEDHVESDRLEVSPAFVFSLSTSSLRIYQIE</sequence>
<dbReference type="GO" id="GO:0008270">
    <property type="term" value="F:zinc ion binding"/>
    <property type="evidence" value="ECO:0007669"/>
    <property type="project" value="UniProtKB-KW"/>
</dbReference>
<dbReference type="PROSITE" id="PS50089">
    <property type="entry name" value="ZF_RING_2"/>
    <property type="match status" value="1"/>
</dbReference>
<keyword evidence="9" id="KW-0833">Ubl conjugation pathway</keyword>
<evidence type="ECO:0000256" key="12">
    <source>
        <dbReference type="PROSITE-ProRule" id="PRU00175"/>
    </source>
</evidence>
<dbReference type="Pfam" id="PF13639">
    <property type="entry name" value="zf-RING_2"/>
    <property type="match status" value="1"/>
</dbReference>
<dbReference type="InterPro" id="IPR013083">
    <property type="entry name" value="Znf_RING/FYVE/PHD"/>
</dbReference>
<reference evidence="16" key="1">
    <citation type="submission" date="2022-07" db="EMBL/GenBank/DDBJ databases">
        <title>Phylogenomic reconstructions and comparative analyses of Kickxellomycotina fungi.</title>
        <authorList>
            <person name="Reynolds N.K."/>
            <person name="Stajich J.E."/>
            <person name="Barry K."/>
            <person name="Grigoriev I.V."/>
            <person name="Crous P."/>
            <person name="Smith M.E."/>
        </authorList>
    </citation>
    <scope>NUCLEOTIDE SEQUENCE</scope>
    <source>
        <strain evidence="16">NBRC 105413</strain>
    </source>
</reference>
<dbReference type="EMBL" id="JANBOH010000015">
    <property type="protein sequence ID" value="KAJ1647964.1"/>
    <property type="molecule type" value="Genomic_DNA"/>
</dbReference>
<evidence type="ECO:0000256" key="3">
    <source>
        <dbReference type="ARBA" id="ARBA00004906"/>
    </source>
</evidence>
<keyword evidence="13" id="KW-0175">Coiled coil</keyword>
<comment type="pathway">
    <text evidence="3">Protein modification; protein ubiquitination.</text>
</comment>
<evidence type="ECO:0000256" key="9">
    <source>
        <dbReference type="ARBA" id="ARBA00022786"/>
    </source>
</evidence>
<dbReference type="PANTHER" id="PTHR16047">
    <property type="entry name" value="RFWD3 PROTEIN"/>
    <property type="match status" value="1"/>
</dbReference>
<evidence type="ECO:0000259" key="15">
    <source>
        <dbReference type="PROSITE" id="PS50089"/>
    </source>
</evidence>